<dbReference type="AlphaFoldDB" id="A0A7W6C1H4"/>
<dbReference type="RefSeq" id="WP_175526879.1">
    <property type="nucleotide sequence ID" value="NZ_FOOA01000014.1"/>
</dbReference>
<evidence type="ECO:0000313" key="2">
    <source>
        <dbReference type="Proteomes" id="UP000531216"/>
    </source>
</evidence>
<comment type="caution">
    <text evidence="1">The sequence shown here is derived from an EMBL/GenBank/DDBJ whole genome shotgun (WGS) entry which is preliminary data.</text>
</comment>
<organism evidence="1 2">
    <name type="scientific">Aureimonas phyllosphaerae</name>
    <dbReference type="NCBI Taxonomy" id="1166078"/>
    <lineage>
        <taxon>Bacteria</taxon>
        <taxon>Pseudomonadati</taxon>
        <taxon>Pseudomonadota</taxon>
        <taxon>Alphaproteobacteria</taxon>
        <taxon>Hyphomicrobiales</taxon>
        <taxon>Aurantimonadaceae</taxon>
        <taxon>Aureimonas</taxon>
    </lineage>
</organism>
<evidence type="ECO:0008006" key="3">
    <source>
        <dbReference type="Google" id="ProtNLM"/>
    </source>
</evidence>
<evidence type="ECO:0000313" key="1">
    <source>
        <dbReference type="EMBL" id="MBB3937721.1"/>
    </source>
</evidence>
<proteinExistence type="predicted"/>
<keyword evidence="2" id="KW-1185">Reference proteome</keyword>
<name>A0A7W6C1H4_9HYPH</name>
<protein>
    <recommendedName>
        <fullName evidence="3">Restriction endonuclease</fullName>
    </recommendedName>
</protein>
<gene>
    <name evidence="1" type="ORF">GGR05_003889</name>
</gene>
<sequence>MPSDLNLNLDRVTAALRSRRMPVDTEARLQAEIGAVLADMGIPVTAEYRLDQRNRIDFFADGIGIEAKIGGGRLSVWRQLERYAAFPSITALVLVGTVAVPSSISTCGGKPFRHVSVGAGWL</sequence>
<reference evidence="1 2" key="1">
    <citation type="submission" date="2020-08" db="EMBL/GenBank/DDBJ databases">
        <title>Genomic Encyclopedia of Type Strains, Phase IV (KMG-IV): sequencing the most valuable type-strain genomes for metagenomic binning, comparative biology and taxonomic classification.</title>
        <authorList>
            <person name="Goeker M."/>
        </authorList>
    </citation>
    <scope>NUCLEOTIDE SEQUENCE [LARGE SCALE GENOMIC DNA]</scope>
    <source>
        <strain evidence="1 2">DSM 25024</strain>
    </source>
</reference>
<dbReference type="EMBL" id="JACIDO010000011">
    <property type="protein sequence ID" value="MBB3937721.1"/>
    <property type="molecule type" value="Genomic_DNA"/>
</dbReference>
<accession>A0A7W6C1H4</accession>
<dbReference type="Proteomes" id="UP000531216">
    <property type="component" value="Unassembled WGS sequence"/>
</dbReference>